<feature type="compositionally biased region" description="Polar residues" evidence="1">
    <location>
        <begin position="55"/>
        <end position="66"/>
    </location>
</feature>
<keyword evidence="4" id="KW-1185">Reference proteome</keyword>
<feature type="region of interest" description="Disordered" evidence="1">
    <location>
        <begin position="1"/>
        <end position="69"/>
    </location>
</feature>
<comment type="caution">
    <text evidence="3">The sequence shown here is derived from an EMBL/GenBank/DDBJ whole genome shotgun (WGS) entry which is preliminary data.</text>
</comment>
<dbReference type="OrthoDB" id="3254104at2759"/>
<feature type="compositionally biased region" description="Polar residues" evidence="1">
    <location>
        <begin position="24"/>
        <end position="44"/>
    </location>
</feature>
<evidence type="ECO:0000313" key="4">
    <source>
        <dbReference type="Proteomes" id="UP000193144"/>
    </source>
</evidence>
<gene>
    <name evidence="3" type="ORF">BCR34DRAFT_544032</name>
</gene>
<evidence type="ECO:0000256" key="1">
    <source>
        <dbReference type="SAM" id="MobiDB-lite"/>
    </source>
</evidence>
<evidence type="ECO:0000256" key="2">
    <source>
        <dbReference type="SAM" id="Phobius"/>
    </source>
</evidence>
<keyword evidence="2" id="KW-0472">Membrane</keyword>
<feature type="transmembrane region" description="Helical" evidence="2">
    <location>
        <begin position="181"/>
        <end position="203"/>
    </location>
</feature>
<name>A0A1Y1Z5T8_9PLEO</name>
<sequence length="267" mass="29507">MSRDNASSTSKQVSGAISPGKPLSSRTTSTRFQDPNLPSHTPSQNHDHGQPPQHNPNQIHKNSSLSRPALHHRRTTVQTRYISMLLALDAIPTFHNFLASFFTWLLLAGYLVFPATFSSFQKRGLDDMEAGARNELEKKILGTVKNVSLLYVAAFCCGVGVAGSTWLWWKHRKNYVWVIQRLLVPCLMNSIAGLLSTLVNVYSARDGQYSVTAKATLGVTGAFSVVGAALFLLYNYVALSSVKRKHRHEVRDLEKSLGGEDVLRGRG</sequence>
<reference evidence="3 4" key="1">
    <citation type="submission" date="2016-07" db="EMBL/GenBank/DDBJ databases">
        <title>Pervasive Adenine N6-methylation of Active Genes in Fungi.</title>
        <authorList>
            <consortium name="DOE Joint Genome Institute"/>
            <person name="Mondo S.J."/>
            <person name="Dannebaum R.O."/>
            <person name="Kuo R.C."/>
            <person name="Labutti K."/>
            <person name="Haridas S."/>
            <person name="Kuo A."/>
            <person name="Salamov A."/>
            <person name="Ahrendt S.R."/>
            <person name="Lipzen A."/>
            <person name="Sullivan W."/>
            <person name="Andreopoulos W.B."/>
            <person name="Clum A."/>
            <person name="Lindquist E."/>
            <person name="Daum C."/>
            <person name="Ramamoorthy G.K."/>
            <person name="Gryganskyi A."/>
            <person name="Culley D."/>
            <person name="Magnuson J.K."/>
            <person name="James T.Y."/>
            <person name="O'Malley M.A."/>
            <person name="Stajich J.E."/>
            <person name="Spatafora J.W."/>
            <person name="Visel A."/>
            <person name="Grigoriev I.V."/>
        </authorList>
    </citation>
    <scope>NUCLEOTIDE SEQUENCE [LARGE SCALE GENOMIC DNA]</scope>
    <source>
        <strain evidence="3 4">CBS 115471</strain>
    </source>
</reference>
<feature type="transmembrane region" description="Helical" evidence="2">
    <location>
        <begin position="149"/>
        <end position="169"/>
    </location>
</feature>
<evidence type="ECO:0000313" key="3">
    <source>
        <dbReference type="EMBL" id="ORY05165.1"/>
    </source>
</evidence>
<keyword evidence="2" id="KW-1133">Transmembrane helix</keyword>
<dbReference type="EMBL" id="MCFA01000128">
    <property type="protein sequence ID" value="ORY05165.1"/>
    <property type="molecule type" value="Genomic_DNA"/>
</dbReference>
<accession>A0A1Y1Z5T8</accession>
<dbReference type="AlphaFoldDB" id="A0A1Y1Z5T8"/>
<feature type="transmembrane region" description="Helical" evidence="2">
    <location>
        <begin position="215"/>
        <end position="237"/>
    </location>
</feature>
<protein>
    <submittedName>
        <fullName evidence="3">Uncharacterized protein</fullName>
    </submittedName>
</protein>
<keyword evidence="2" id="KW-0812">Transmembrane</keyword>
<organism evidence="3 4">
    <name type="scientific">Clohesyomyces aquaticus</name>
    <dbReference type="NCBI Taxonomy" id="1231657"/>
    <lineage>
        <taxon>Eukaryota</taxon>
        <taxon>Fungi</taxon>
        <taxon>Dikarya</taxon>
        <taxon>Ascomycota</taxon>
        <taxon>Pezizomycotina</taxon>
        <taxon>Dothideomycetes</taxon>
        <taxon>Pleosporomycetidae</taxon>
        <taxon>Pleosporales</taxon>
        <taxon>Lindgomycetaceae</taxon>
        <taxon>Clohesyomyces</taxon>
    </lineage>
</organism>
<proteinExistence type="predicted"/>
<dbReference type="Proteomes" id="UP000193144">
    <property type="component" value="Unassembled WGS sequence"/>
</dbReference>
<feature type="transmembrane region" description="Helical" evidence="2">
    <location>
        <begin position="94"/>
        <end position="113"/>
    </location>
</feature>
<feature type="compositionally biased region" description="Polar residues" evidence="1">
    <location>
        <begin position="1"/>
        <end position="15"/>
    </location>
</feature>